<proteinExistence type="predicted"/>
<feature type="compositionally biased region" description="Polar residues" evidence="1">
    <location>
        <begin position="104"/>
        <end position="122"/>
    </location>
</feature>
<sequence length="179" mass="19398">MFIGTSSRSRFGNSANAPGDSGSNGKWLVLCDELFEEVCDDFTVRKLDISLAEKRALFDAEWVSQVTYELITKPARPRRRNANRSNRGRTPNSAGPAPERHSTSEPSLADSGNWSEPTSQRTLPPATHRPTANEHAVLGPAVPNDTANSKTQSTGGTSTPNANDQTFRGGPAWFTTILN</sequence>
<gene>
    <name evidence="2" type="ORF">CBER1_01596</name>
</gene>
<organism evidence="2 3">
    <name type="scientific">Cercospora berteroae</name>
    <dbReference type="NCBI Taxonomy" id="357750"/>
    <lineage>
        <taxon>Eukaryota</taxon>
        <taxon>Fungi</taxon>
        <taxon>Dikarya</taxon>
        <taxon>Ascomycota</taxon>
        <taxon>Pezizomycotina</taxon>
        <taxon>Dothideomycetes</taxon>
        <taxon>Dothideomycetidae</taxon>
        <taxon>Mycosphaerellales</taxon>
        <taxon>Mycosphaerellaceae</taxon>
        <taxon>Cercospora</taxon>
    </lineage>
</organism>
<name>A0A2S6C7V5_9PEZI</name>
<keyword evidence="3" id="KW-1185">Reference proteome</keyword>
<feature type="compositionally biased region" description="Polar residues" evidence="1">
    <location>
        <begin position="145"/>
        <end position="166"/>
    </location>
</feature>
<reference evidence="3" key="1">
    <citation type="journal article" date="2017" name="bioRxiv">
        <title>Conservation of a gene cluster reveals novel cercosporin biosynthetic mechanisms and extends production to the genus Colletotrichum.</title>
        <authorList>
            <person name="de Jonge R."/>
            <person name="Ebert M.K."/>
            <person name="Huitt-Roehl C.R."/>
            <person name="Pal P."/>
            <person name="Suttle J.C."/>
            <person name="Spanner R.E."/>
            <person name="Neubauer J.D."/>
            <person name="Jurick W.M.II."/>
            <person name="Stott K.A."/>
            <person name="Secor G.A."/>
            <person name="Thomma B.P.H.J."/>
            <person name="Van de Peer Y."/>
            <person name="Townsend C.A."/>
            <person name="Bolton M.D."/>
        </authorList>
    </citation>
    <scope>NUCLEOTIDE SEQUENCE [LARGE SCALE GENOMIC DNA]</scope>
    <source>
        <strain evidence="3">CBS538.71</strain>
    </source>
</reference>
<dbReference type="EMBL" id="PNEN01000531">
    <property type="protein sequence ID" value="PPJ55811.1"/>
    <property type="molecule type" value="Genomic_DNA"/>
</dbReference>
<comment type="caution">
    <text evidence="2">The sequence shown here is derived from an EMBL/GenBank/DDBJ whole genome shotgun (WGS) entry which is preliminary data.</text>
</comment>
<dbReference type="OrthoDB" id="3650644at2759"/>
<protein>
    <submittedName>
        <fullName evidence="2">Uncharacterized protein</fullName>
    </submittedName>
</protein>
<feature type="region of interest" description="Disordered" evidence="1">
    <location>
        <begin position="74"/>
        <end position="179"/>
    </location>
</feature>
<feature type="region of interest" description="Disordered" evidence="1">
    <location>
        <begin position="1"/>
        <end position="22"/>
    </location>
</feature>
<evidence type="ECO:0000256" key="1">
    <source>
        <dbReference type="SAM" id="MobiDB-lite"/>
    </source>
</evidence>
<evidence type="ECO:0000313" key="2">
    <source>
        <dbReference type="EMBL" id="PPJ55811.1"/>
    </source>
</evidence>
<accession>A0A2S6C7V5</accession>
<dbReference type="Proteomes" id="UP000237631">
    <property type="component" value="Unassembled WGS sequence"/>
</dbReference>
<evidence type="ECO:0000313" key="3">
    <source>
        <dbReference type="Proteomes" id="UP000237631"/>
    </source>
</evidence>
<dbReference type="AlphaFoldDB" id="A0A2S6C7V5"/>